<dbReference type="Pfam" id="PF01725">
    <property type="entry name" value="Ham1p_like"/>
    <property type="match status" value="1"/>
</dbReference>
<evidence type="ECO:0000256" key="2">
    <source>
        <dbReference type="ARBA" id="ARBA00011738"/>
    </source>
</evidence>
<feature type="binding site" evidence="10">
    <location>
        <position position="70"/>
    </location>
    <ligand>
        <name>substrate</name>
    </ligand>
</feature>
<dbReference type="HAMAP" id="MF_01405">
    <property type="entry name" value="Non_canon_purine_NTPase"/>
    <property type="match status" value="1"/>
</dbReference>
<feature type="binding site" evidence="10">
    <location>
        <begin position="160"/>
        <end position="163"/>
    </location>
    <ligand>
        <name>substrate</name>
    </ligand>
</feature>
<evidence type="ECO:0000256" key="10">
    <source>
        <dbReference type="HAMAP-Rule" id="MF_01405"/>
    </source>
</evidence>
<evidence type="ECO:0000256" key="6">
    <source>
        <dbReference type="ARBA" id="ARBA00022842"/>
    </source>
</evidence>
<evidence type="ECO:0000256" key="3">
    <source>
        <dbReference type="ARBA" id="ARBA00022723"/>
    </source>
</evidence>
<evidence type="ECO:0000256" key="9">
    <source>
        <dbReference type="ARBA" id="ARBA00052017"/>
    </source>
</evidence>
<dbReference type="GO" id="GO:0009117">
    <property type="term" value="P:nucleotide metabolic process"/>
    <property type="evidence" value="ECO:0007669"/>
    <property type="project" value="UniProtKB-KW"/>
</dbReference>
<dbReference type="GO" id="GO:0000166">
    <property type="term" value="F:nucleotide binding"/>
    <property type="evidence" value="ECO:0007669"/>
    <property type="project" value="UniProtKB-KW"/>
</dbReference>
<feature type="binding site" evidence="10">
    <location>
        <position position="183"/>
    </location>
    <ligand>
        <name>substrate</name>
    </ligand>
</feature>
<name>A0A4Q1SF53_9BACT</name>
<comment type="caution">
    <text evidence="11">The sequence shown here is derived from an EMBL/GenBank/DDBJ whole genome shotgun (WGS) entry which is preliminary data.</text>
</comment>
<evidence type="ECO:0000313" key="12">
    <source>
        <dbReference type="Proteomes" id="UP000290253"/>
    </source>
</evidence>
<dbReference type="GO" id="GO:0035870">
    <property type="term" value="F:dITP diphosphatase activity"/>
    <property type="evidence" value="ECO:0007669"/>
    <property type="project" value="UniProtKB-UniRule"/>
</dbReference>
<dbReference type="GO" id="GO:0046872">
    <property type="term" value="F:metal ion binding"/>
    <property type="evidence" value="ECO:0007669"/>
    <property type="project" value="UniProtKB-KW"/>
</dbReference>
<feature type="binding site" evidence="10">
    <location>
        <position position="69"/>
    </location>
    <ligand>
        <name>Mg(2+)</name>
        <dbReference type="ChEBI" id="CHEBI:18420"/>
    </ligand>
</feature>
<evidence type="ECO:0000256" key="1">
    <source>
        <dbReference type="ARBA" id="ARBA00008023"/>
    </source>
</evidence>
<comment type="catalytic activity">
    <reaction evidence="9 10">
        <text>XTP + H2O = XMP + diphosphate + H(+)</text>
        <dbReference type="Rhea" id="RHEA:28610"/>
        <dbReference type="ChEBI" id="CHEBI:15377"/>
        <dbReference type="ChEBI" id="CHEBI:15378"/>
        <dbReference type="ChEBI" id="CHEBI:33019"/>
        <dbReference type="ChEBI" id="CHEBI:57464"/>
        <dbReference type="ChEBI" id="CHEBI:61314"/>
        <dbReference type="EC" id="3.6.1.66"/>
    </reaction>
</comment>
<dbReference type="GO" id="GO:0036222">
    <property type="term" value="F:XTP diphosphatase activity"/>
    <property type="evidence" value="ECO:0007669"/>
    <property type="project" value="UniProtKB-UniRule"/>
</dbReference>
<organism evidence="11 12">
    <name type="scientific">Silvibacterium dinghuense</name>
    <dbReference type="NCBI Taxonomy" id="1560006"/>
    <lineage>
        <taxon>Bacteria</taxon>
        <taxon>Pseudomonadati</taxon>
        <taxon>Acidobacteriota</taxon>
        <taxon>Terriglobia</taxon>
        <taxon>Terriglobales</taxon>
        <taxon>Acidobacteriaceae</taxon>
        <taxon>Silvibacterium</taxon>
    </lineage>
</organism>
<keyword evidence="3 10" id="KW-0479">Metal-binding</keyword>
<sequence>MNLFLATTNAGKLRDFAAAGLDNVVLEALPNLKELPVPEENEDTFAGNATIKAVAYSRHAPGLIVLADDSGLEVDALDGQPGVRSARYAADAAFSVTGVADSDALNNLLLLERLHGIPEGRRTGRYRCVLAAARNGELLLTADGTVEGTILEAPRGTGGFGYDPLFFVPEYSQTMAELDPVIKIAINHRGRALAQLLNGPFRLGS</sequence>
<dbReference type="FunFam" id="3.90.950.10:FF:000001">
    <property type="entry name" value="dITP/XTP pyrophosphatase"/>
    <property type="match status" value="1"/>
</dbReference>
<dbReference type="Gene3D" id="3.90.950.10">
    <property type="match status" value="1"/>
</dbReference>
<proteinExistence type="inferred from homology"/>
<evidence type="ECO:0000256" key="8">
    <source>
        <dbReference type="ARBA" id="ARBA00051875"/>
    </source>
</evidence>
<dbReference type="GO" id="GO:0005829">
    <property type="term" value="C:cytosol"/>
    <property type="evidence" value="ECO:0007669"/>
    <property type="project" value="TreeGrafter"/>
</dbReference>
<dbReference type="SUPFAM" id="SSF52972">
    <property type="entry name" value="ITPase-like"/>
    <property type="match status" value="1"/>
</dbReference>
<keyword evidence="5 10" id="KW-0378">Hydrolase</keyword>
<comment type="cofactor">
    <cofactor evidence="10">
        <name>Mg(2+)</name>
        <dbReference type="ChEBI" id="CHEBI:18420"/>
    </cofactor>
    <text evidence="10">Binds 1 Mg(2+) ion per subunit.</text>
</comment>
<evidence type="ECO:0000256" key="7">
    <source>
        <dbReference type="ARBA" id="ARBA00023080"/>
    </source>
</evidence>
<dbReference type="CDD" id="cd00515">
    <property type="entry name" value="HAM1"/>
    <property type="match status" value="1"/>
</dbReference>
<dbReference type="InterPro" id="IPR029001">
    <property type="entry name" value="ITPase-like_fam"/>
</dbReference>
<dbReference type="Proteomes" id="UP000290253">
    <property type="component" value="Unassembled WGS sequence"/>
</dbReference>
<comment type="catalytic activity">
    <reaction evidence="8 10">
        <text>dITP + H2O = dIMP + diphosphate + H(+)</text>
        <dbReference type="Rhea" id="RHEA:28342"/>
        <dbReference type="ChEBI" id="CHEBI:15377"/>
        <dbReference type="ChEBI" id="CHEBI:15378"/>
        <dbReference type="ChEBI" id="CHEBI:33019"/>
        <dbReference type="ChEBI" id="CHEBI:61194"/>
        <dbReference type="ChEBI" id="CHEBI:61382"/>
        <dbReference type="EC" id="3.6.1.66"/>
    </reaction>
</comment>
<dbReference type="PANTHER" id="PTHR11067">
    <property type="entry name" value="INOSINE TRIPHOSPHATE PYROPHOSPHATASE/HAM1 PROTEIN"/>
    <property type="match status" value="1"/>
</dbReference>
<keyword evidence="12" id="KW-1185">Reference proteome</keyword>
<comment type="function">
    <text evidence="10">Pyrophosphatase that catalyzes the hydrolysis of nucleoside triphosphates to their monophosphate derivatives, with a high preference for the non-canonical purine nucleotides XTP (xanthosine triphosphate), dITP (deoxyinosine triphosphate) and ITP. Seems to function as a house-cleaning enzyme that removes non-canonical purine nucleotides from the nucleotide pool, thus preventing their incorporation into DNA/RNA and avoiding chromosomal lesions.</text>
</comment>
<feature type="binding site" evidence="10">
    <location>
        <position position="39"/>
    </location>
    <ligand>
        <name>Mg(2+)</name>
        <dbReference type="ChEBI" id="CHEBI:18420"/>
    </ligand>
</feature>
<dbReference type="OrthoDB" id="9807456at2"/>
<dbReference type="GO" id="GO:0017111">
    <property type="term" value="F:ribonucleoside triphosphate phosphatase activity"/>
    <property type="evidence" value="ECO:0007669"/>
    <property type="project" value="InterPro"/>
</dbReference>
<dbReference type="AlphaFoldDB" id="A0A4Q1SF53"/>
<reference evidence="11 12" key="1">
    <citation type="journal article" date="2016" name="Int. J. Syst. Evol. Microbiol.">
        <title>Acidipila dinghuensis sp. nov., an acidobacterium isolated from forest soil.</title>
        <authorList>
            <person name="Jiang Y.W."/>
            <person name="Wang J."/>
            <person name="Chen M.H."/>
            <person name="Lv Y.Y."/>
            <person name="Qiu L.H."/>
        </authorList>
    </citation>
    <scope>NUCLEOTIDE SEQUENCE [LARGE SCALE GENOMIC DNA]</scope>
    <source>
        <strain evidence="11 12">DHOF10</strain>
    </source>
</reference>
<evidence type="ECO:0000256" key="5">
    <source>
        <dbReference type="ARBA" id="ARBA00022801"/>
    </source>
</evidence>
<feature type="binding site" evidence="10">
    <location>
        <begin position="7"/>
        <end position="12"/>
    </location>
    <ligand>
        <name>substrate</name>
    </ligand>
</feature>
<evidence type="ECO:0000313" key="11">
    <source>
        <dbReference type="EMBL" id="RXS95743.1"/>
    </source>
</evidence>
<accession>A0A4Q1SF53</accession>
<evidence type="ECO:0000256" key="4">
    <source>
        <dbReference type="ARBA" id="ARBA00022741"/>
    </source>
</evidence>
<keyword evidence="7 10" id="KW-0546">Nucleotide metabolism</keyword>
<comment type="catalytic activity">
    <reaction evidence="10">
        <text>ITP + H2O = IMP + diphosphate + H(+)</text>
        <dbReference type="Rhea" id="RHEA:29399"/>
        <dbReference type="ChEBI" id="CHEBI:15377"/>
        <dbReference type="ChEBI" id="CHEBI:15378"/>
        <dbReference type="ChEBI" id="CHEBI:33019"/>
        <dbReference type="ChEBI" id="CHEBI:58053"/>
        <dbReference type="ChEBI" id="CHEBI:61402"/>
        <dbReference type="EC" id="3.6.1.66"/>
    </reaction>
</comment>
<dbReference type="InterPro" id="IPR002637">
    <property type="entry name" value="RdgB/HAM1"/>
</dbReference>
<protein>
    <recommendedName>
        <fullName evidence="10">dITP/XTP pyrophosphatase</fullName>
        <ecNumber evidence="10">3.6.1.66</ecNumber>
    </recommendedName>
    <alternativeName>
        <fullName evidence="10">Non-canonical purine NTP pyrophosphatase</fullName>
    </alternativeName>
    <alternativeName>
        <fullName evidence="10">Non-standard purine NTP pyrophosphatase</fullName>
    </alternativeName>
    <alternativeName>
        <fullName evidence="10">Nucleoside-triphosphate diphosphatase</fullName>
    </alternativeName>
    <alternativeName>
        <fullName evidence="10">Nucleoside-triphosphate pyrophosphatase</fullName>
        <shortName evidence="10">NTPase</shortName>
    </alternativeName>
</protein>
<dbReference type="GO" id="GO:0009146">
    <property type="term" value="P:purine nucleoside triphosphate catabolic process"/>
    <property type="evidence" value="ECO:0007669"/>
    <property type="project" value="UniProtKB-UniRule"/>
</dbReference>
<comment type="similarity">
    <text evidence="1 10">Belongs to the HAM1 NTPase family.</text>
</comment>
<dbReference type="EC" id="3.6.1.66" evidence="10"/>
<keyword evidence="4 10" id="KW-0547">Nucleotide-binding</keyword>
<gene>
    <name evidence="11" type="ORF">ESZ00_11825</name>
</gene>
<dbReference type="EMBL" id="SDMK01000002">
    <property type="protein sequence ID" value="RXS95743.1"/>
    <property type="molecule type" value="Genomic_DNA"/>
</dbReference>
<feature type="active site" description="Proton acceptor" evidence="10">
    <location>
        <position position="69"/>
    </location>
</feature>
<dbReference type="InterPro" id="IPR020922">
    <property type="entry name" value="dITP/XTP_pyrophosphatase"/>
</dbReference>
<comment type="subunit">
    <text evidence="2 10">Homodimer.</text>
</comment>
<feature type="binding site" evidence="10">
    <location>
        <begin position="188"/>
        <end position="189"/>
    </location>
    <ligand>
        <name>substrate</name>
    </ligand>
</feature>
<dbReference type="GO" id="GO:0036220">
    <property type="term" value="F:ITP diphosphatase activity"/>
    <property type="evidence" value="ECO:0007669"/>
    <property type="project" value="UniProtKB-UniRule"/>
</dbReference>
<keyword evidence="6 10" id="KW-0460">Magnesium</keyword>
<dbReference type="PANTHER" id="PTHR11067:SF9">
    <property type="entry name" value="INOSINE TRIPHOSPHATE PYROPHOSPHATASE"/>
    <property type="match status" value="1"/>
</dbReference>